<dbReference type="RefSeq" id="WP_165839900.1">
    <property type="nucleotide sequence ID" value="NZ_BFCH01000028.1"/>
</dbReference>
<reference evidence="2" key="4">
    <citation type="submission" date="2022-04" db="EMBL/GenBank/DDBJ databases">
        <authorList>
            <person name="Komine T."/>
            <person name="Fukano H."/>
            <person name="Wada S."/>
        </authorList>
    </citation>
    <scope>NUCLEOTIDE SEQUENCE</scope>
    <source>
        <strain evidence="2">NJB18185</strain>
    </source>
</reference>
<dbReference type="Proteomes" id="UP001139505">
    <property type="component" value="Unassembled WGS sequence"/>
</dbReference>
<dbReference type="PANTHER" id="PTHR11803:SF39">
    <property type="entry name" value="2-IMINOBUTANOATE_2-IMINOPROPANOATE DEAMINASE"/>
    <property type="match status" value="1"/>
</dbReference>
<dbReference type="Pfam" id="PF01042">
    <property type="entry name" value="Ribonuc_L-PSP"/>
    <property type="match status" value="1"/>
</dbReference>
<dbReference type="GO" id="GO:0005829">
    <property type="term" value="C:cytosol"/>
    <property type="evidence" value="ECO:0007669"/>
    <property type="project" value="TreeGrafter"/>
</dbReference>
<proteinExistence type="predicted"/>
<dbReference type="CDD" id="cd00448">
    <property type="entry name" value="YjgF_YER057c_UK114_family"/>
    <property type="match status" value="1"/>
</dbReference>
<dbReference type="AlphaFoldDB" id="A0AA37PLF8"/>
<dbReference type="Proteomes" id="UP000245060">
    <property type="component" value="Unassembled WGS sequence"/>
</dbReference>
<dbReference type="EMBL" id="BQYH01000006">
    <property type="protein sequence ID" value="GKU71586.1"/>
    <property type="molecule type" value="Genomic_DNA"/>
</dbReference>
<dbReference type="SUPFAM" id="SSF55298">
    <property type="entry name" value="YjgF-like"/>
    <property type="match status" value="1"/>
</dbReference>
<gene>
    <name evidence="1" type="ORF">MmonteBS_46800</name>
    <name evidence="2" type="ORF">NJB18185_13620</name>
</gene>
<evidence type="ECO:0000313" key="3">
    <source>
        <dbReference type="Proteomes" id="UP000245060"/>
    </source>
</evidence>
<protein>
    <submittedName>
        <fullName evidence="2">RutC family protein y4sK</fullName>
    </submittedName>
</protein>
<sequence length="139" mass="15023">MKNVPTQHFIHAADAPDNTGINIGNFSQAVRVGHIVYIGGTLATNQHEQRVIDESPEVAIRQAFRNLEAICLEAGASLKDIVMLTAMLTDLGDLRTLNAVQAEFFAAPFPPRSTYQVVALPHGRIELVAVAYIGSGLDE</sequence>
<dbReference type="EMBL" id="BFCH01000028">
    <property type="protein sequence ID" value="GBG40308.1"/>
    <property type="molecule type" value="Genomic_DNA"/>
</dbReference>
<comment type="caution">
    <text evidence="2">The sequence shown here is derived from an EMBL/GenBank/DDBJ whole genome shotgun (WGS) entry which is preliminary data.</text>
</comment>
<reference evidence="2" key="3">
    <citation type="journal article" date="2022" name="Microbiol. Resour. Announc.">
        <title>Draft Genome Sequences of Eight Mycobacterium montefiorense Strains Isolated from Salamanders in Captivity.</title>
        <authorList>
            <person name="Komine T."/>
            <person name="Ihara H."/>
            <person name="Fukano H."/>
            <person name="Hoshino Y."/>
            <person name="Kurata O."/>
            <person name="Wada S."/>
        </authorList>
    </citation>
    <scope>NUCLEOTIDE SEQUENCE</scope>
    <source>
        <strain evidence="2">NJB18185</strain>
    </source>
</reference>
<dbReference type="InterPro" id="IPR006175">
    <property type="entry name" value="YjgF/YER057c/UK114"/>
</dbReference>
<name>A0AA37PLF8_9MYCO</name>
<evidence type="ECO:0000313" key="1">
    <source>
        <dbReference type="EMBL" id="GBG40308.1"/>
    </source>
</evidence>
<dbReference type="InterPro" id="IPR035959">
    <property type="entry name" value="RutC-like_sf"/>
</dbReference>
<dbReference type="PANTHER" id="PTHR11803">
    <property type="entry name" value="2-IMINOBUTANOATE/2-IMINOPROPANOATE DEAMINASE RIDA"/>
    <property type="match status" value="1"/>
</dbReference>
<evidence type="ECO:0000313" key="4">
    <source>
        <dbReference type="Proteomes" id="UP001139505"/>
    </source>
</evidence>
<organism evidence="2 4">
    <name type="scientific">Mycobacterium montefiorense</name>
    <dbReference type="NCBI Taxonomy" id="154654"/>
    <lineage>
        <taxon>Bacteria</taxon>
        <taxon>Bacillati</taxon>
        <taxon>Actinomycetota</taxon>
        <taxon>Actinomycetes</taxon>
        <taxon>Mycobacteriales</taxon>
        <taxon>Mycobacteriaceae</taxon>
        <taxon>Mycobacterium</taxon>
        <taxon>Mycobacterium simiae complex</taxon>
    </lineage>
</organism>
<dbReference type="Gene3D" id="3.30.1330.40">
    <property type="entry name" value="RutC-like"/>
    <property type="match status" value="1"/>
</dbReference>
<reference evidence="3" key="2">
    <citation type="submission" date="2018-04" db="EMBL/GenBank/DDBJ databases">
        <title>Draft genome sequence of Mycobacterium montefiorense isolated from Japanese black salamander.</title>
        <authorList>
            <person name="Fukano H."/>
            <person name="Yoshida M."/>
            <person name="Shimizu A."/>
            <person name="Iwao H."/>
            <person name="Kurata O."/>
            <person name="Katayama Y."/>
            <person name="Omatsu T."/>
            <person name="Mizutani T."/>
            <person name="Wada S."/>
            <person name="Hoshino Y."/>
        </authorList>
    </citation>
    <scope>NUCLEOTIDE SEQUENCE [LARGE SCALE GENOMIC DNA]</scope>
    <source>
        <strain evidence="3">BS</strain>
    </source>
</reference>
<keyword evidence="3" id="KW-1185">Reference proteome</keyword>
<reference evidence="1" key="1">
    <citation type="journal article" date="2018" name="Genome Announc.">
        <title>Draft Genome Sequence of Mycobacterium montefiorense Isolated from Japanese Black Salamander (Hynobius nigrescens).</title>
        <authorList>
            <person name="Fukano H."/>
            <person name="Yoshida M."/>
            <person name="Shimizu A."/>
            <person name="Iwao H."/>
            <person name="Katayama Y."/>
            <person name="Omatsu T."/>
            <person name="Mizutani T."/>
            <person name="Kurata O."/>
            <person name="Wada S."/>
            <person name="Hoshino Y."/>
        </authorList>
    </citation>
    <scope>NUCLEOTIDE SEQUENCE</scope>
    <source>
        <strain evidence="1">BS</strain>
    </source>
</reference>
<evidence type="ECO:0000313" key="2">
    <source>
        <dbReference type="EMBL" id="GKU71586.1"/>
    </source>
</evidence>
<dbReference type="GO" id="GO:0019239">
    <property type="term" value="F:deaminase activity"/>
    <property type="evidence" value="ECO:0007669"/>
    <property type="project" value="TreeGrafter"/>
</dbReference>
<accession>A0AA37PLF8</accession>